<dbReference type="InterPro" id="IPR008490">
    <property type="entry name" value="Transposase_InsH_N"/>
</dbReference>
<reference evidence="3" key="2">
    <citation type="submission" date="2021-04" db="EMBL/GenBank/DDBJ databases">
        <authorList>
            <person name="Gilroy R."/>
        </authorList>
    </citation>
    <scope>NUCLEOTIDE SEQUENCE</scope>
    <source>
        <strain evidence="3">ChiSjej2B20-11307</strain>
    </source>
</reference>
<reference evidence="3" key="1">
    <citation type="journal article" date="2021" name="PeerJ">
        <title>Extensive microbial diversity within the chicken gut microbiome revealed by metagenomics and culture.</title>
        <authorList>
            <person name="Gilroy R."/>
            <person name="Ravi A."/>
            <person name="Getino M."/>
            <person name="Pursley I."/>
            <person name="Horton D.L."/>
            <person name="Alikhan N.F."/>
            <person name="Baker D."/>
            <person name="Gharbi K."/>
            <person name="Hall N."/>
            <person name="Watson M."/>
            <person name="Adriaenssens E.M."/>
            <person name="Foster-Nyarko E."/>
            <person name="Jarju S."/>
            <person name="Secka A."/>
            <person name="Antonio M."/>
            <person name="Oren A."/>
            <person name="Chaudhuri R.R."/>
            <person name="La Ragione R."/>
            <person name="Hildebrand F."/>
            <person name="Pallen M.J."/>
        </authorList>
    </citation>
    <scope>NUCLEOTIDE SEQUENCE</scope>
    <source>
        <strain evidence="3">ChiSjej2B20-11307</strain>
    </source>
</reference>
<sequence>MAFVANDNQQLTLTDSTLNLTQREKRVLEKSWAKTFAEKVFPAIDESIFSVLYSDKASRPNTPVNVIVGALILKEALGDTDDELVEALMFDVRYQYALHTTSFEEQPLSDRTLSRFRARVLAYETEHDVDLIHECIVKMAKEIAEFMNISPNMQRMDSFMVAANIKNLSLLELFYTCVANLAKRMNQREISLPEEQHHYIEKDDYNRCIYHKRELDATERTIVVMHDAEKLIELCDKTGDLDDTSEYQLLIRLLKERTIMDDDGARRLRKKEEVENPSEVLLNPSDPEATFRYKAGEKNLGYVGNVVESVGKKGSLITDYAYEKNIYADNQFMKDYLQQQDAFEEGAFLVADGAYSAETNSQIAASHNLKLVTTNFTGRKPDEIYAEFKFSDDGHYLLECINGCAPEACTYDSGNDRSVAWFKTEECNSCPYKDRCQPRFMKTRVRKEVSWKAVGRAKQLQYMKTEDFGRYARFRNGVEAIPSLLRRRYHVDKIPTHGKNRTRLCFGFKIAALDFQKLLDYINSLDRCDSKTKTA</sequence>
<feature type="domain" description="Transposase DDE" evidence="2">
    <location>
        <begin position="413"/>
        <end position="519"/>
    </location>
</feature>
<evidence type="ECO:0000259" key="1">
    <source>
        <dbReference type="Pfam" id="PF05598"/>
    </source>
</evidence>
<dbReference type="AlphaFoldDB" id="A0A9D2HA89"/>
<dbReference type="Proteomes" id="UP000824223">
    <property type="component" value="Unassembled WGS sequence"/>
</dbReference>
<protein>
    <submittedName>
        <fullName evidence="3">Transposase</fullName>
    </submittedName>
</protein>
<dbReference type="InterPro" id="IPR025668">
    <property type="entry name" value="Tnp_DDE_dom"/>
</dbReference>
<organism evidence="3 4">
    <name type="scientific">Candidatus Mediterraneibacter pullicola</name>
    <dbReference type="NCBI Taxonomy" id="2838682"/>
    <lineage>
        <taxon>Bacteria</taxon>
        <taxon>Bacillati</taxon>
        <taxon>Bacillota</taxon>
        <taxon>Clostridia</taxon>
        <taxon>Lachnospirales</taxon>
        <taxon>Lachnospiraceae</taxon>
        <taxon>Mediterraneibacter</taxon>
    </lineage>
</organism>
<evidence type="ECO:0000259" key="2">
    <source>
        <dbReference type="Pfam" id="PF13751"/>
    </source>
</evidence>
<accession>A0A9D2HA89</accession>
<dbReference type="EMBL" id="DXAK01000033">
    <property type="protein sequence ID" value="HJA06762.1"/>
    <property type="molecule type" value="Genomic_DNA"/>
</dbReference>
<feature type="domain" description="Transposase InsH N-terminal" evidence="1">
    <location>
        <begin position="34"/>
        <end position="119"/>
    </location>
</feature>
<gene>
    <name evidence="3" type="ORF">H9798_06400</name>
</gene>
<evidence type="ECO:0000313" key="3">
    <source>
        <dbReference type="EMBL" id="HJA06762.1"/>
    </source>
</evidence>
<name>A0A9D2HA89_9FIRM</name>
<evidence type="ECO:0000313" key="4">
    <source>
        <dbReference type="Proteomes" id="UP000824223"/>
    </source>
</evidence>
<proteinExistence type="predicted"/>
<dbReference type="Pfam" id="PF13751">
    <property type="entry name" value="DDE_Tnp_1_6"/>
    <property type="match status" value="1"/>
</dbReference>
<comment type="caution">
    <text evidence="3">The sequence shown here is derived from an EMBL/GenBank/DDBJ whole genome shotgun (WGS) entry which is preliminary data.</text>
</comment>
<dbReference type="Pfam" id="PF05598">
    <property type="entry name" value="DUF772"/>
    <property type="match status" value="1"/>
</dbReference>